<sequence>MDGCHVEFGSNSVLFMACCHVEVGSNSVLFMACCHVEVGSNSVPSSCPFVPLTFNSIIPRLDLRMRVAGAGRVSR</sequence>
<reference evidence="1" key="1">
    <citation type="journal article" date="2023" name="G3 (Bethesda)">
        <title>A reference genome for the long-term kleptoplast-retaining sea slug Elysia crispata morphotype clarki.</title>
        <authorList>
            <person name="Eastman K.E."/>
            <person name="Pendleton A.L."/>
            <person name="Shaikh M.A."/>
            <person name="Suttiyut T."/>
            <person name="Ogas R."/>
            <person name="Tomko P."/>
            <person name="Gavelis G."/>
            <person name="Widhalm J.R."/>
            <person name="Wisecaver J.H."/>
        </authorList>
    </citation>
    <scope>NUCLEOTIDE SEQUENCE</scope>
    <source>
        <strain evidence="1">ECLA1</strain>
    </source>
</reference>
<comment type="caution">
    <text evidence="1">The sequence shown here is derived from an EMBL/GenBank/DDBJ whole genome shotgun (WGS) entry which is preliminary data.</text>
</comment>
<keyword evidence="2" id="KW-1185">Reference proteome</keyword>
<dbReference type="Proteomes" id="UP001283361">
    <property type="component" value="Unassembled WGS sequence"/>
</dbReference>
<evidence type="ECO:0000313" key="1">
    <source>
        <dbReference type="EMBL" id="KAK3755040.1"/>
    </source>
</evidence>
<proteinExistence type="predicted"/>
<name>A0AAE1D3L7_9GAST</name>
<dbReference type="EMBL" id="JAWDGP010005611">
    <property type="protein sequence ID" value="KAK3755040.1"/>
    <property type="molecule type" value="Genomic_DNA"/>
</dbReference>
<organism evidence="1 2">
    <name type="scientific">Elysia crispata</name>
    <name type="common">lettuce slug</name>
    <dbReference type="NCBI Taxonomy" id="231223"/>
    <lineage>
        <taxon>Eukaryota</taxon>
        <taxon>Metazoa</taxon>
        <taxon>Spiralia</taxon>
        <taxon>Lophotrochozoa</taxon>
        <taxon>Mollusca</taxon>
        <taxon>Gastropoda</taxon>
        <taxon>Heterobranchia</taxon>
        <taxon>Euthyneura</taxon>
        <taxon>Panpulmonata</taxon>
        <taxon>Sacoglossa</taxon>
        <taxon>Placobranchoidea</taxon>
        <taxon>Plakobranchidae</taxon>
        <taxon>Elysia</taxon>
    </lineage>
</organism>
<dbReference type="AlphaFoldDB" id="A0AAE1D3L7"/>
<evidence type="ECO:0000313" key="2">
    <source>
        <dbReference type="Proteomes" id="UP001283361"/>
    </source>
</evidence>
<protein>
    <submittedName>
        <fullName evidence="1">Uncharacterized protein</fullName>
    </submittedName>
</protein>
<gene>
    <name evidence="1" type="ORF">RRG08_039319</name>
</gene>
<accession>A0AAE1D3L7</accession>